<dbReference type="Proteomes" id="UP000676246">
    <property type="component" value="Unassembled WGS sequence"/>
</dbReference>
<keyword evidence="3" id="KW-1185">Reference proteome</keyword>
<feature type="compositionally biased region" description="Low complexity" evidence="1">
    <location>
        <begin position="329"/>
        <end position="338"/>
    </location>
</feature>
<comment type="caution">
    <text evidence="2">The sequence shown here is derived from an EMBL/GenBank/DDBJ whole genome shotgun (WGS) entry which is preliminary data.</text>
</comment>
<organism evidence="2 3">
    <name type="scientific">Ideonella alba</name>
    <dbReference type="NCBI Taxonomy" id="2824118"/>
    <lineage>
        <taxon>Bacteria</taxon>
        <taxon>Pseudomonadati</taxon>
        <taxon>Pseudomonadota</taxon>
        <taxon>Betaproteobacteria</taxon>
        <taxon>Burkholderiales</taxon>
        <taxon>Sphaerotilaceae</taxon>
        <taxon>Ideonella</taxon>
    </lineage>
</organism>
<protein>
    <submittedName>
        <fullName evidence="2">Uncharacterized protein</fullName>
    </submittedName>
</protein>
<dbReference type="RefSeq" id="WP_210854144.1">
    <property type="nucleotide sequence ID" value="NZ_JAGQDD010000007.1"/>
</dbReference>
<evidence type="ECO:0000256" key="1">
    <source>
        <dbReference type="SAM" id="MobiDB-lite"/>
    </source>
</evidence>
<name>A0A941BLG1_9BURK</name>
<reference evidence="2 3" key="1">
    <citation type="submission" date="2021-04" db="EMBL/GenBank/DDBJ databases">
        <title>The genome sequence of Ideonella sp. 3Y2.</title>
        <authorList>
            <person name="Liu Y."/>
        </authorList>
    </citation>
    <scope>NUCLEOTIDE SEQUENCE [LARGE SCALE GENOMIC DNA]</scope>
    <source>
        <strain evidence="2 3">3Y2</strain>
    </source>
</reference>
<evidence type="ECO:0000313" key="2">
    <source>
        <dbReference type="EMBL" id="MBQ0931159.1"/>
    </source>
</evidence>
<dbReference type="AlphaFoldDB" id="A0A941BLG1"/>
<feature type="region of interest" description="Disordered" evidence="1">
    <location>
        <begin position="321"/>
        <end position="341"/>
    </location>
</feature>
<dbReference type="EMBL" id="JAGQDD010000007">
    <property type="protein sequence ID" value="MBQ0931159.1"/>
    <property type="molecule type" value="Genomic_DNA"/>
</dbReference>
<proteinExistence type="predicted"/>
<gene>
    <name evidence="2" type="ORF">KAK03_11740</name>
</gene>
<accession>A0A941BLG1</accession>
<evidence type="ECO:0000313" key="3">
    <source>
        <dbReference type="Proteomes" id="UP000676246"/>
    </source>
</evidence>
<sequence>MKKSSSFQLSASWWRAEGPECLGSGKDLEKALAAYEAAQKQLDKSPDAKALDAVERQLDEIDALARKLVGEAEKLLKSPPKDPKKAKFDADEVQFTIDALKKAGKLTDAARQSAQKLAEAEADEDESDDEEDKSVLGDEKAYRAYLTRLLKMAAKDTMFYAIALAKKPGESRMLLHRTRSGKSLAATLRKQTDLKKIAFGECVADADDPTTLQMLIEGTPVSGLGRSTERLFHAFKPQPFKKVVLFAGGEVIEDAIDPDDLPDEYQAIKAELYPALSAAVRQPVHFKDEIVEKMGLADKAANAKDFAEGIRLYEELRELLENPPPAPTQPTQTSARTPLQSNEDKLLAFNERLKALMPQLKSVAGTPAGDAARLKLSEGGVFARKQDFDTANALLDEAEQLLKSAPVGDTPQDAPKVDASAAFNERLKALLPRIKDAAGRPGGEDARLKASEAGVFARKQDFDQAHALLDEVEQLLAAPVEPPAPETRQRTDAGVEITERLKGLMPRLKELAGTPQGDELRLMLSEAGVFARKKEFDQAGALLDRAEQLLAGESIATPEESKTTAPTGEVDPDELRQRWDAARKDLSVAVERSIGQLEALARVLLATEDQNLQWVAEEGISQVAGLLRAGLSDVERATSKSPATLAERAGPAVAGFRRQLNDARVKACDDNEFGVTVAVASTVGGALTALESVLDSLATA</sequence>
<feature type="region of interest" description="Disordered" evidence="1">
    <location>
        <begin position="114"/>
        <end position="134"/>
    </location>
</feature>
<feature type="compositionally biased region" description="Acidic residues" evidence="1">
    <location>
        <begin position="120"/>
        <end position="132"/>
    </location>
</feature>